<accession>A0ABS5HUA4</accession>
<dbReference type="NCBIfam" id="TIGR00782">
    <property type="entry name" value="ccoP"/>
    <property type="match status" value="1"/>
</dbReference>
<evidence type="ECO:0000256" key="5">
    <source>
        <dbReference type="ARBA" id="ARBA00022475"/>
    </source>
</evidence>
<evidence type="ECO:0000256" key="12">
    <source>
        <dbReference type="ARBA" id="ARBA00022781"/>
    </source>
</evidence>
<dbReference type="InterPro" id="IPR004678">
    <property type="entry name" value="Cyt_c_oxidase_cbb3_su3"/>
</dbReference>
<dbReference type="PANTHER" id="PTHR33751">
    <property type="entry name" value="CBB3-TYPE CYTOCHROME C OXIDASE SUBUNIT FIXP"/>
    <property type="match status" value="1"/>
</dbReference>
<gene>
    <name evidence="22" type="primary">ccoP</name>
    <name evidence="22" type="ORF">IT775_13620</name>
</gene>
<keyword evidence="9 20" id="KW-0812">Transmembrane</keyword>
<dbReference type="PIRSF" id="PIRSF000006">
    <property type="entry name" value="Cbb3-Cox_fixP"/>
    <property type="match status" value="1"/>
</dbReference>
<keyword evidence="4 19" id="KW-0813">Transport</keyword>
<dbReference type="InterPro" id="IPR050597">
    <property type="entry name" value="Cytochrome_c_Oxidase_Subunit"/>
</dbReference>
<comment type="caution">
    <text evidence="22">The sequence shown here is derived from an EMBL/GenBank/DDBJ whole genome shotgun (WGS) entry which is preliminary data.</text>
</comment>
<evidence type="ECO:0000256" key="14">
    <source>
        <dbReference type="ARBA" id="ARBA00022989"/>
    </source>
</evidence>
<dbReference type="SUPFAM" id="SSF46626">
    <property type="entry name" value="Cytochrome c"/>
    <property type="match status" value="2"/>
</dbReference>
<dbReference type="PRINTS" id="PR00605">
    <property type="entry name" value="CYTCHROMECIC"/>
</dbReference>
<keyword evidence="23" id="KW-1185">Reference proteome</keyword>
<dbReference type="InterPro" id="IPR008168">
    <property type="entry name" value="Cyt_C_IC"/>
</dbReference>
<dbReference type="EMBL" id="JADMKU010000012">
    <property type="protein sequence ID" value="MBR9652158.1"/>
    <property type="molecule type" value="Genomic_DNA"/>
</dbReference>
<comment type="subunit">
    <text evidence="19">Component of the cbb3-type cytochrome c oxidase.</text>
</comment>
<evidence type="ECO:0000256" key="6">
    <source>
        <dbReference type="ARBA" id="ARBA00022519"/>
    </source>
</evidence>
<evidence type="ECO:0000256" key="2">
    <source>
        <dbReference type="ARBA" id="ARBA00004673"/>
    </source>
</evidence>
<evidence type="ECO:0000256" key="7">
    <source>
        <dbReference type="ARBA" id="ARBA00022617"/>
    </source>
</evidence>
<evidence type="ECO:0000256" key="10">
    <source>
        <dbReference type="ARBA" id="ARBA00022723"/>
    </source>
</evidence>
<dbReference type="InterPro" id="IPR036909">
    <property type="entry name" value="Cyt_c-like_dom_sf"/>
</dbReference>
<dbReference type="Pfam" id="PF14715">
    <property type="entry name" value="FixP_N"/>
    <property type="match status" value="1"/>
</dbReference>
<dbReference type="PANTHER" id="PTHR33751:SF1">
    <property type="entry name" value="CBB3-TYPE CYTOCHROME C OXIDASE SUBUNIT FIXP"/>
    <property type="match status" value="1"/>
</dbReference>
<evidence type="ECO:0000256" key="20">
    <source>
        <dbReference type="SAM" id="Phobius"/>
    </source>
</evidence>
<evidence type="ECO:0000256" key="18">
    <source>
        <dbReference type="ARBA" id="ARBA00023136"/>
    </source>
</evidence>
<keyword evidence="8 19" id="KW-0679">Respiratory chain</keyword>
<evidence type="ECO:0000313" key="22">
    <source>
        <dbReference type="EMBL" id="MBR9652158.1"/>
    </source>
</evidence>
<dbReference type="Proteomes" id="UP001195941">
    <property type="component" value="Unassembled WGS sequence"/>
</dbReference>
<evidence type="ECO:0000259" key="21">
    <source>
        <dbReference type="PROSITE" id="PS51007"/>
    </source>
</evidence>
<dbReference type="PROSITE" id="PS51007">
    <property type="entry name" value="CYTC"/>
    <property type="match status" value="2"/>
</dbReference>
<evidence type="ECO:0000256" key="9">
    <source>
        <dbReference type="ARBA" id="ARBA00022692"/>
    </source>
</evidence>
<evidence type="ECO:0000256" key="16">
    <source>
        <dbReference type="ARBA" id="ARBA00023004"/>
    </source>
</evidence>
<proteinExistence type="inferred from homology"/>
<sequence length="288" mass="31195">MAKKPNQKQEVGTTGHEWDGIEELNNPLPRWWLWTFYACIFWAVIYSFAYPAWPGIKGATAGFLGWSTRADVAEEIAAQEAKLGPINEKLASAELTEIADDPELSGYAVSAGAAVFKTWCAQCHGSGAAGAKGYPNLLDDDWLWGGDIEAIHETVSYGIRNETSDDARFSQMPAFGKDELLESAQIDQVVNYVMSLSGDPMDAAQVADGAVVFEENCAACHAEDGTGDRAQGAPNLTDAIWLYGGDFDTIKETVVNSRFGVMPNWDSRLSEAQIRAVATYVHQLGGGE</sequence>
<dbReference type="RefSeq" id="WP_212701676.1">
    <property type="nucleotide sequence ID" value="NZ_JADMKU010000012.1"/>
</dbReference>
<evidence type="ECO:0000256" key="17">
    <source>
        <dbReference type="ARBA" id="ARBA00023065"/>
    </source>
</evidence>
<dbReference type="InterPro" id="IPR009056">
    <property type="entry name" value="Cyt_c-like_dom"/>
</dbReference>
<keyword evidence="6 19" id="KW-0997">Cell inner membrane</keyword>
<keyword evidence="13 19" id="KW-0249">Electron transport</keyword>
<dbReference type="Pfam" id="PF13442">
    <property type="entry name" value="Cytochrome_CBB3"/>
    <property type="match status" value="2"/>
</dbReference>
<reference evidence="22 23" key="1">
    <citation type="journal article" date="2021" name="Arch. Microbiol.">
        <title>Thalassobius aquimarinus sp. nov., isolated from the Sea of Japan seashore.</title>
        <authorList>
            <person name="Kurilenko V.V."/>
            <person name="Romanenko L.A."/>
            <person name="Chernysheva N.Y."/>
            <person name="Velansky P.V."/>
            <person name="Tekutyeva L.A."/>
            <person name="Isaeva M.P."/>
            <person name="Mikhailov V.V."/>
        </authorList>
    </citation>
    <scope>NUCLEOTIDE SEQUENCE [LARGE SCALE GENOMIC DNA]</scope>
    <source>
        <strain evidence="22 23">KMM 8518</strain>
    </source>
</reference>
<feature type="transmembrane region" description="Helical" evidence="20">
    <location>
        <begin position="31"/>
        <end position="49"/>
    </location>
</feature>
<keyword evidence="18 19" id="KW-0472">Membrane</keyword>
<evidence type="ECO:0000256" key="13">
    <source>
        <dbReference type="ARBA" id="ARBA00022982"/>
    </source>
</evidence>
<evidence type="ECO:0000256" key="1">
    <source>
        <dbReference type="ARBA" id="ARBA00004533"/>
    </source>
</evidence>
<comment type="function">
    <text evidence="19">C-type cytochrome. Part of the cbb3-type cytochrome c oxidase complex.</text>
</comment>
<evidence type="ECO:0000313" key="23">
    <source>
        <dbReference type="Proteomes" id="UP001195941"/>
    </source>
</evidence>
<evidence type="ECO:0000256" key="3">
    <source>
        <dbReference type="ARBA" id="ARBA00006113"/>
    </source>
</evidence>
<dbReference type="Gene3D" id="6.10.280.130">
    <property type="match status" value="1"/>
</dbReference>
<evidence type="ECO:0000256" key="19">
    <source>
        <dbReference type="PIRNR" id="PIRNR000006"/>
    </source>
</evidence>
<evidence type="ECO:0000256" key="4">
    <source>
        <dbReference type="ARBA" id="ARBA00022448"/>
    </source>
</evidence>
<comment type="cofactor">
    <cofactor evidence="19">
        <name>heme c</name>
        <dbReference type="ChEBI" id="CHEBI:61717"/>
    </cofactor>
    <text evidence="19">Binds 2 heme C groups per subunit.</text>
</comment>
<keyword evidence="11" id="KW-0677">Repeat</keyword>
<keyword evidence="10 19" id="KW-0479">Metal-binding</keyword>
<evidence type="ECO:0000256" key="8">
    <source>
        <dbReference type="ARBA" id="ARBA00022660"/>
    </source>
</evidence>
<name>A0ABS5HUA4_9RHOB</name>
<keyword evidence="5 19" id="KW-1003">Cell membrane</keyword>
<organism evidence="22 23">
    <name type="scientific">Thalassovita aquimarina</name>
    <dbReference type="NCBI Taxonomy" id="2785917"/>
    <lineage>
        <taxon>Bacteria</taxon>
        <taxon>Pseudomonadati</taxon>
        <taxon>Pseudomonadota</taxon>
        <taxon>Alphaproteobacteria</taxon>
        <taxon>Rhodobacterales</taxon>
        <taxon>Roseobacteraceae</taxon>
        <taxon>Thalassovita</taxon>
    </lineage>
</organism>
<evidence type="ECO:0000256" key="11">
    <source>
        <dbReference type="ARBA" id="ARBA00022737"/>
    </source>
</evidence>
<keyword evidence="7 19" id="KW-0349">Heme</keyword>
<keyword evidence="16 19" id="KW-0408">Iron</keyword>
<keyword evidence="14 20" id="KW-1133">Transmembrane helix</keyword>
<feature type="domain" description="Cytochrome c" evidence="21">
    <location>
        <begin position="107"/>
        <end position="197"/>
    </location>
</feature>
<feature type="domain" description="Cytochrome c" evidence="21">
    <location>
        <begin position="204"/>
        <end position="285"/>
    </location>
</feature>
<comment type="similarity">
    <text evidence="3 19">Belongs to the CcoP / FixP family.</text>
</comment>
<dbReference type="InterPro" id="IPR038414">
    <property type="entry name" value="CcoP_N_sf"/>
</dbReference>
<dbReference type="Gene3D" id="1.10.760.10">
    <property type="entry name" value="Cytochrome c-like domain"/>
    <property type="match status" value="2"/>
</dbReference>
<keyword evidence="15 19" id="KW-0560">Oxidoreductase</keyword>
<protein>
    <recommendedName>
        <fullName evidence="19">Cbb3-type cytochrome c oxidase subunit</fullName>
    </recommendedName>
</protein>
<keyword evidence="17 19" id="KW-0406">Ion transport</keyword>
<comment type="subcellular location">
    <subcellularLocation>
        <location evidence="1 19">Cell inner membrane</location>
    </subcellularLocation>
</comment>
<evidence type="ECO:0000256" key="15">
    <source>
        <dbReference type="ARBA" id="ARBA00023002"/>
    </source>
</evidence>
<dbReference type="InterPro" id="IPR032858">
    <property type="entry name" value="CcoP_N"/>
</dbReference>
<keyword evidence="12 19" id="KW-0375">Hydrogen ion transport</keyword>
<comment type="pathway">
    <text evidence="2 19">Energy metabolism; oxidative phosphorylation.</text>
</comment>